<dbReference type="InterPro" id="IPR009739">
    <property type="entry name" value="LprI-like_N"/>
</dbReference>
<evidence type="ECO:0000313" key="4">
    <source>
        <dbReference type="Proteomes" id="UP000615026"/>
    </source>
</evidence>
<accession>A0A928ZU73</accession>
<name>A0A928ZU73_LEPEC</name>
<dbReference type="EMBL" id="JADEXP010000102">
    <property type="protein sequence ID" value="MBE9067542.1"/>
    <property type="molecule type" value="Genomic_DNA"/>
</dbReference>
<feature type="domain" description="Lysozyme inhibitor LprI-like N-terminal" evidence="2">
    <location>
        <begin position="97"/>
        <end position="185"/>
    </location>
</feature>
<feature type="domain" description="Lysozyme inhibitor LprI-like N-terminal" evidence="2">
    <location>
        <begin position="191"/>
        <end position="263"/>
    </location>
</feature>
<evidence type="ECO:0000313" key="3">
    <source>
        <dbReference type="EMBL" id="MBE9067542.1"/>
    </source>
</evidence>
<dbReference type="RefSeq" id="WP_193993505.1">
    <property type="nucleotide sequence ID" value="NZ_JADEXP010000102.1"/>
</dbReference>
<feature type="compositionally biased region" description="Low complexity" evidence="1">
    <location>
        <begin position="42"/>
        <end position="67"/>
    </location>
</feature>
<dbReference type="PANTHER" id="PTHR39176">
    <property type="entry name" value="PERIPLASMIC PROTEIN-RELATED"/>
    <property type="match status" value="1"/>
</dbReference>
<dbReference type="Gene3D" id="1.20.1270.180">
    <property type="match status" value="2"/>
</dbReference>
<gene>
    <name evidence="3" type="ORF">IQ260_12820</name>
</gene>
<comment type="caution">
    <text evidence="3">The sequence shown here is derived from an EMBL/GenBank/DDBJ whole genome shotgun (WGS) entry which is preliminary data.</text>
</comment>
<reference evidence="3" key="1">
    <citation type="submission" date="2020-10" db="EMBL/GenBank/DDBJ databases">
        <authorList>
            <person name="Castelo-Branco R."/>
            <person name="Eusebio N."/>
            <person name="Adriana R."/>
            <person name="Vieira A."/>
            <person name="Brugerolle De Fraissinette N."/>
            <person name="Rezende De Castro R."/>
            <person name="Schneider M.P."/>
            <person name="Vasconcelos V."/>
            <person name="Leao P.N."/>
        </authorList>
    </citation>
    <scope>NUCLEOTIDE SEQUENCE</scope>
    <source>
        <strain evidence="3">LEGE 11479</strain>
    </source>
</reference>
<proteinExistence type="predicted"/>
<feature type="region of interest" description="Disordered" evidence="1">
    <location>
        <begin position="31"/>
        <end position="87"/>
    </location>
</feature>
<organism evidence="3 4">
    <name type="scientific">Leptolyngbya cf. ectocarpi LEGE 11479</name>
    <dbReference type="NCBI Taxonomy" id="1828722"/>
    <lineage>
        <taxon>Bacteria</taxon>
        <taxon>Bacillati</taxon>
        <taxon>Cyanobacteriota</taxon>
        <taxon>Cyanophyceae</taxon>
        <taxon>Leptolyngbyales</taxon>
        <taxon>Leptolyngbyaceae</taxon>
        <taxon>Leptolyngbya group</taxon>
        <taxon>Leptolyngbya</taxon>
    </lineage>
</organism>
<evidence type="ECO:0000259" key="2">
    <source>
        <dbReference type="Pfam" id="PF07007"/>
    </source>
</evidence>
<dbReference type="Proteomes" id="UP000615026">
    <property type="component" value="Unassembled WGS sequence"/>
</dbReference>
<dbReference type="PANTHER" id="PTHR39176:SF1">
    <property type="entry name" value="PERIPLASMIC PROTEIN"/>
    <property type="match status" value="1"/>
</dbReference>
<dbReference type="PROSITE" id="PS51257">
    <property type="entry name" value="PROKAR_LIPOPROTEIN"/>
    <property type="match status" value="1"/>
</dbReference>
<dbReference type="Pfam" id="PF07007">
    <property type="entry name" value="LprI"/>
    <property type="match status" value="2"/>
</dbReference>
<dbReference type="AlphaFoldDB" id="A0A928ZU73"/>
<sequence length="272" mass="29529">MDNLTDKTSFKLVSKSFSVVLLLVLVSCGGSQSGSDPVDSVEPAPETSETAETAETTSETADSAETAVPERDAPSTAATEQPPRSAPVALAKQDCGQMVTQLDMNQCAAENYSLSDKRLNQVYQEVRQTLDAAATAQLTKAEERWIVFRDDQCTFESDRFEGGSIAPLIQASCMEQITDNRIAELQQATQAESPYSEVDAQLNQVYQAVQSQLGEAEGEALTDVQLSWLDYRDAHCEYEANLAAGADKNACLAAITETRVWQLQDLQDTLAL</sequence>
<protein>
    <submittedName>
        <fullName evidence="3">DUF1311 domain-containing protein</fullName>
    </submittedName>
</protein>
<keyword evidence="4" id="KW-1185">Reference proteome</keyword>
<evidence type="ECO:0000256" key="1">
    <source>
        <dbReference type="SAM" id="MobiDB-lite"/>
    </source>
</evidence>